<dbReference type="AlphaFoldDB" id="A0A7S1TBC2"/>
<gene>
    <name evidence="2" type="ORF">CCAE0312_LOCUS3357</name>
</gene>
<dbReference type="EMBL" id="HBGH01006357">
    <property type="protein sequence ID" value="CAD9231301.1"/>
    <property type="molecule type" value="Transcribed_RNA"/>
</dbReference>
<feature type="region of interest" description="Disordered" evidence="1">
    <location>
        <begin position="63"/>
        <end position="85"/>
    </location>
</feature>
<protein>
    <submittedName>
        <fullName evidence="2">Uncharacterized protein</fullName>
    </submittedName>
</protein>
<evidence type="ECO:0000313" key="2">
    <source>
        <dbReference type="EMBL" id="CAD9231301.1"/>
    </source>
</evidence>
<organism evidence="2">
    <name type="scientific">Compsopogon caeruleus</name>
    <dbReference type="NCBI Taxonomy" id="31354"/>
    <lineage>
        <taxon>Eukaryota</taxon>
        <taxon>Rhodophyta</taxon>
        <taxon>Compsopogonophyceae</taxon>
        <taxon>Compsopogonales</taxon>
        <taxon>Compsopogonaceae</taxon>
        <taxon>Compsopogon</taxon>
    </lineage>
</organism>
<sequence length="233" mass="25332">MLRLLGAEFLSWAKRSECRKYYRPRCWSAYGSVIRNDGNGATEGNATSGDTIATQGCGVEDGGLLQSSPSSSSSTKRTGNSRGINLGNGVKKPFQALSLGSLADSPVEVLVGITPRAKESLQIFHIQTVRDLANWKFARWAEAIVVMRDAEGEKRPSGAVMNIDGALDREHEHRSLAQLCRLGIDALQGISPDKRRAVGRYMGSVEKLGTWKPILLARAICTLADTERTPTEE</sequence>
<name>A0A7S1TBC2_9RHOD</name>
<evidence type="ECO:0000256" key="1">
    <source>
        <dbReference type="SAM" id="MobiDB-lite"/>
    </source>
</evidence>
<accession>A0A7S1TBC2</accession>
<proteinExistence type="predicted"/>
<reference evidence="2" key="1">
    <citation type="submission" date="2021-01" db="EMBL/GenBank/DDBJ databases">
        <authorList>
            <person name="Corre E."/>
            <person name="Pelletier E."/>
            <person name="Niang G."/>
            <person name="Scheremetjew M."/>
            <person name="Finn R."/>
            <person name="Kale V."/>
            <person name="Holt S."/>
            <person name="Cochrane G."/>
            <person name="Meng A."/>
            <person name="Brown T."/>
            <person name="Cohen L."/>
        </authorList>
    </citation>
    <scope>NUCLEOTIDE SEQUENCE</scope>
    <source>
        <strain evidence="2">SAG 36.94</strain>
    </source>
</reference>